<dbReference type="EMBL" id="AZEG01000001">
    <property type="protein sequence ID" value="KRL39051.1"/>
    <property type="molecule type" value="Genomic_DNA"/>
</dbReference>
<comment type="caution">
    <text evidence="2">The sequence shown here is derived from an EMBL/GenBank/DDBJ whole genome shotgun (WGS) entry which is preliminary data.</text>
</comment>
<evidence type="ECO:0000313" key="2">
    <source>
        <dbReference type="EMBL" id="KRL39051.1"/>
    </source>
</evidence>
<dbReference type="OrthoDB" id="7845843at2"/>
<dbReference type="Proteomes" id="UP000051155">
    <property type="component" value="Unassembled WGS sequence"/>
</dbReference>
<dbReference type="AlphaFoldDB" id="A0A0R1QDD9"/>
<dbReference type="STRING" id="1423812.FD20_GL000093"/>
<dbReference type="InterPro" id="IPR002156">
    <property type="entry name" value="RNaseH_domain"/>
</dbReference>
<evidence type="ECO:0000259" key="1">
    <source>
        <dbReference type="PROSITE" id="PS50879"/>
    </source>
</evidence>
<proteinExistence type="predicted"/>
<dbReference type="Gene3D" id="3.30.420.10">
    <property type="entry name" value="Ribonuclease H-like superfamily/Ribonuclease H"/>
    <property type="match status" value="1"/>
</dbReference>
<dbReference type="PROSITE" id="PS50879">
    <property type="entry name" value="RNASE_H_1"/>
    <property type="match status" value="1"/>
</dbReference>
<organism evidence="2 3">
    <name type="scientific">Liquorilactobacillus uvarum DSM 19971</name>
    <dbReference type="NCBI Taxonomy" id="1423812"/>
    <lineage>
        <taxon>Bacteria</taxon>
        <taxon>Bacillati</taxon>
        <taxon>Bacillota</taxon>
        <taxon>Bacilli</taxon>
        <taxon>Lactobacillales</taxon>
        <taxon>Lactobacillaceae</taxon>
        <taxon>Liquorilactobacillus</taxon>
    </lineage>
</organism>
<dbReference type="InterPro" id="IPR012337">
    <property type="entry name" value="RNaseH-like_sf"/>
</dbReference>
<dbReference type="InterPro" id="IPR036397">
    <property type="entry name" value="RNaseH_sf"/>
</dbReference>
<reference evidence="2 3" key="1">
    <citation type="journal article" date="2015" name="Genome Announc.">
        <title>Expanding the biotechnology potential of lactobacilli through comparative genomics of 213 strains and associated genera.</title>
        <authorList>
            <person name="Sun Z."/>
            <person name="Harris H.M."/>
            <person name="McCann A."/>
            <person name="Guo C."/>
            <person name="Argimon S."/>
            <person name="Zhang W."/>
            <person name="Yang X."/>
            <person name="Jeffery I.B."/>
            <person name="Cooney J.C."/>
            <person name="Kagawa T.F."/>
            <person name="Liu W."/>
            <person name="Song Y."/>
            <person name="Salvetti E."/>
            <person name="Wrobel A."/>
            <person name="Rasinkangas P."/>
            <person name="Parkhill J."/>
            <person name="Rea M.C."/>
            <person name="O'Sullivan O."/>
            <person name="Ritari J."/>
            <person name="Douillard F.P."/>
            <person name="Paul Ross R."/>
            <person name="Yang R."/>
            <person name="Briner A.E."/>
            <person name="Felis G.E."/>
            <person name="de Vos W.M."/>
            <person name="Barrangou R."/>
            <person name="Klaenhammer T.R."/>
            <person name="Caufield P.W."/>
            <person name="Cui Y."/>
            <person name="Zhang H."/>
            <person name="O'Toole P.W."/>
        </authorList>
    </citation>
    <scope>NUCLEOTIDE SEQUENCE [LARGE SCALE GENOMIC DNA]</scope>
    <source>
        <strain evidence="2 3">DSM 19971</strain>
    </source>
</reference>
<dbReference type="PATRIC" id="fig|1423812.3.peg.95"/>
<sequence>MPPKDVILTIKLYTDAATRGNPGPSAAGVLIVTAAGQQQLFYKLPPTSNHRAEFLAAIKGFEAVIKFYGNTETIFFHCDSKIVISSIEKKYSKSYSEELAALAALQEKCELVINRWISEKNNKGAHYLALQGLHKFYPA</sequence>
<dbReference type="RefSeq" id="WP_057735535.1">
    <property type="nucleotide sequence ID" value="NZ_AZEG01000001.1"/>
</dbReference>
<dbReference type="GO" id="GO:0003676">
    <property type="term" value="F:nucleic acid binding"/>
    <property type="evidence" value="ECO:0007669"/>
    <property type="project" value="InterPro"/>
</dbReference>
<accession>A0A0R1QDD9</accession>
<name>A0A0R1QDD9_9LACO</name>
<dbReference type="CDD" id="cd09279">
    <property type="entry name" value="RNase_HI_like"/>
    <property type="match status" value="1"/>
</dbReference>
<dbReference type="GO" id="GO:0004523">
    <property type="term" value="F:RNA-DNA hybrid ribonuclease activity"/>
    <property type="evidence" value="ECO:0007669"/>
    <property type="project" value="InterPro"/>
</dbReference>
<keyword evidence="3" id="KW-1185">Reference proteome</keyword>
<gene>
    <name evidence="2" type="ORF">FD20_GL000093</name>
</gene>
<protein>
    <submittedName>
        <fullName evidence="2">Ribonuclease H</fullName>
    </submittedName>
</protein>
<dbReference type="SUPFAM" id="SSF53098">
    <property type="entry name" value="Ribonuclease H-like"/>
    <property type="match status" value="1"/>
</dbReference>
<feature type="domain" description="RNase H type-1" evidence="1">
    <location>
        <begin position="6"/>
        <end position="139"/>
    </location>
</feature>
<dbReference type="Pfam" id="PF00075">
    <property type="entry name" value="RNase_H"/>
    <property type="match status" value="1"/>
</dbReference>
<evidence type="ECO:0000313" key="3">
    <source>
        <dbReference type="Proteomes" id="UP000051155"/>
    </source>
</evidence>